<feature type="transmembrane region" description="Helical" evidence="1">
    <location>
        <begin position="212"/>
        <end position="233"/>
    </location>
</feature>
<proteinExistence type="predicted"/>
<dbReference type="PANTHER" id="PTHR34980">
    <property type="entry name" value="INNER MEMBRANE PROTEIN-RELATED-RELATED"/>
    <property type="match status" value="1"/>
</dbReference>
<dbReference type="InterPro" id="IPR008523">
    <property type="entry name" value="DUF805"/>
</dbReference>
<reference evidence="2 3" key="1">
    <citation type="submission" date="2018-01" db="EMBL/GenBank/DDBJ databases">
        <title>Denitrification phenotypes of diverse strains of Pseudomonas stutzeri.</title>
        <authorList>
            <person name="Milligan D.A."/>
            <person name="Bergaust L."/>
            <person name="Bakken L.R."/>
            <person name="Frostegard A."/>
        </authorList>
    </citation>
    <scope>NUCLEOTIDE SEQUENCE [LARGE SCALE GENOMIC DNA]</scope>
    <source>
        <strain evidence="2 3">24a75</strain>
    </source>
</reference>
<evidence type="ECO:0000256" key="1">
    <source>
        <dbReference type="SAM" id="Phobius"/>
    </source>
</evidence>
<comment type="caution">
    <text evidence="2">The sequence shown here is derived from an EMBL/GenBank/DDBJ whole genome shotgun (WGS) entry which is preliminary data.</text>
</comment>
<evidence type="ECO:0000313" key="2">
    <source>
        <dbReference type="EMBL" id="PNG11008.1"/>
    </source>
</evidence>
<sequence>MQEAHYKIVFDGELLPGMPLETVKANLANLFKTDAGKIERLFGGQAAVLKSKLNSAEADRYLGALQRAGAKAYKEAEHPGVPLSLVQTEEEQAAQPAVSAMARMTCPKCGHLQDKSSECQACGIIIEKYLARQALSANAPATSKASSTPASPYAPPSASIGEALPTYGELRPLSVTGRIGRLRYLAWSLVVMAAAMGLFGIAAIVMAISSTAGLICMGLIGVGLLVVSVQIGVQRLHDFGWSGWLILLNLVPVVGSLFPLVMLLMPGNRQVNRYGSPPPPNSRSVKILAALWLVAVLGGLVAALTVPELVHLRQGAGF</sequence>
<evidence type="ECO:0000313" key="3">
    <source>
        <dbReference type="Proteomes" id="UP000236023"/>
    </source>
</evidence>
<feature type="transmembrane region" description="Helical" evidence="1">
    <location>
        <begin position="245"/>
        <end position="265"/>
    </location>
</feature>
<dbReference type="EMBL" id="POUT01000001">
    <property type="protein sequence ID" value="PNG11008.1"/>
    <property type="molecule type" value="Genomic_DNA"/>
</dbReference>
<protein>
    <submittedName>
        <fullName evidence="2">DUF805 domain-containing protein</fullName>
    </submittedName>
</protein>
<dbReference type="PANTHER" id="PTHR34980:SF3">
    <property type="entry name" value="BLR8105 PROTEIN"/>
    <property type="match status" value="1"/>
</dbReference>
<feature type="transmembrane region" description="Helical" evidence="1">
    <location>
        <begin position="285"/>
        <end position="306"/>
    </location>
</feature>
<keyword evidence="1" id="KW-0472">Membrane</keyword>
<dbReference type="RefSeq" id="WP_102892813.1">
    <property type="nucleotide sequence ID" value="NZ_JAMOHU010000009.1"/>
</dbReference>
<dbReference type="AlphaFoldDB" id="A0A2N8T8E0"/>
<name>A0A2N8T8E0_STUST</name>
<gene>
    <name evidence="2" type="ORF">CXK94_00040</name>
</gene>
<dbReference type="Proteomes" id="UP000236023">
    <property type="component" value="Unassembled WGS sequence"/>
</dbReference>
<accession>A0A2N8T8E0</accession>
<dbReference type="GO" id="GO:0005886">
    <property type="term" value="C:plasma membrane"/>
    <property type="evidence" value="ECO:0007669"/>
    <property type="project" value="TreeGrafter"/>
</dbReference>
<keyword evidence="1" id="KW-1133">Transmembrane helix</keyword>
<organism evidence="2 3">
    <name type="scientific">Stutzerimonas stutzeri</name>
    <name type="common">Pseudomonas stutzeri</name>
    <dbReference type="NCBI Taxonomy" id="316"/>
    <lineage>
        <taxon>Bacteria</taxon>
        <taxon>Pseudomonadati</taxon>
        <taxon>Pseudomonadota</taxon>
        <taxon>Gammaproteobacteria</taxon>
        <taxon>Pseudomonadales</taxon>
        <taxon>Pseudomonadaceae</taxon>
        <taxon>Stutzerimonas</taxon>
    </lineage>
</organism>
<feature type="transmembrane region" description="Helical" evidence="1">
    <location>
        <begin position="184"/>
        <end position="206"/>
    </location>
</feature>
<keyword evidence="1" id="KW-0812">Transmembrane</keyword>
<dbReference type="Pfam" id="PF05656">
    <property type="entry name" value="DUF805"/>
    <property type="match status" value="1"/>
</dbReference>